<dbReference type="VEuPathDB" id="FungiDB:sscle_03g031510"/>
<dbReference type="InterPro" id="IPR050266">
    <property type="entry name" value="AB_hydrolase_sf"/>
</dbReference>
<dbReference type="Gene3D" id="3.40.50.1820">
    <property type="entry name" value="alpha/beta hydrolase"/>
    <property type="match status" value="1"/>
</dbReference>
<dbReference type="InterPro" id="IPR022742">
    <property type="entry name" value="Hydrolase_4"/>
</dbReference>
<dbReference type="RefSeq" id="XP_001585802.1">
    <property type="nucleotide sequence ID" value="XM_001585752.1"/>
</dbReference>
<dbReference type="PRINTS" id="PR00111">
    <property type="entry name" value="ABHYDROLASE"/>
</dbReference>
<protein>
    <recommendedName>
        <fullName evidence="1">Serine aminopeptidase S33 domain-containing protein</fullName>
    </recommendedName>
</protein>
<dbReference type="InterPro" id="IPR029058">
    <property type="entry name" value="AB_hydrolase_fold"/>
</dbReference>
<dbReference type="InterPro" id="IPR000073">
    <property type="entry name" value="AB_hydrolase_1"/>
</dbReference>
<dbReference type="EMBL" id="CP017816">
    <property type="protein sequence ID" value="APA08381.1"/>
    <property type="molecule type" value="Genomic_DNA"/>
</dbReference>
<evidence type="ECO:0000313" key="3">
    <source>
        <dbReference type="Proteomes" id="UP000177798"/>
    </source>
</evidence>
<dbReference type="AlphaFoldDB" id="A0A1D9Q0A6"/>
<dbReference type="KEGG" id="ssl:SS1G_13319"/>
<evidence type="ECO:0000313" key="2">
    <source>
        <dbReference type="EMBL" id="APA08381.1"/>
    </source>
</evidence>
<sequence>MPFITINGKSIFYTITPQTGNLTTPVTTLFIHGLGSSSSFYHTITPELSTLSTCIAIDTSGSGLSSLGGSPQTVGSIADDAAALLDSLSGTTVNEKVWVVGHSMGGMIACEFAIRYPRAVKGLILLGPIDPSPALSEIFVKRIATVETDGLEPLADSIPKAATGSKASHTQRAFIRSLILGTSSAGYLSLCQVIALAKKSDYAKIQVPVMILAGSEDKTASYEGCVKIHANIGVSAEKKCIHILPAVGHWHAIEAPEAVAREIMNFFDKIDDMERDETS</sequence>
<dbReference type="Proteomes" id="UP000177798">
    <property type="component" value="Chromosome 3"/>
</dbReference>
<feature type="domain" description="Serine aminopeptidase S33" evidence="1">
    <location>
        <begin position="29"/>
        <end position="249"/>
    </location>
</feature>
<dbReference type="Pfam" id="PF12146">
    <property type="entry name" value="Hydrolase_4"/>
    <property type="match status" value="1"/>
</dbReference>
<dbReference type="SUPFAM" id="SSF53474">
    <property type="entry name" value="alpha/beta-Hydrolases"/>
    <property type="match status" value="1"/>
</dbReference>
<proteinExistence type="predicted"/>
<evidence type="ECO:0000259" key="1">
    <source>
        <dbReference type="Pfam" id="PF12146"/>
    </source>
</evidence>
<accession>A0A1D9Q0A6</accession>
<name>A0A1D9Q0A6_SCLS1</name>
<dbReference type="PANTHER" id="PTHR43798:SF5">
    <property type="entry name" value="MONOACYLGLYCEROL LIPASE ABHD6"/>
    <property type="match status" value="1"/>
</dbReference>
<dbReference type="OMA" id="KGVGHWH"/>
<reference evidence="3" key="1">
    <citation type="journal article" date="2017" name="Genome Biol. Evol.">
        <title>The complete genome sequence of the phytopathogenic fungus Sclerotinia sclerotiorum reveals insights into the genome architecture of broad host range pathogens.</title>
        <authorList>
            <person name="Derbyshire M."/>
            <person name="Denton-Giles M."/>
            <person name="Hegedus D."/>
            <person name="Seifbarghy S."/>
            <person name="Rollins J."/>
            <person name="van Kan J."/>
            <person name="Seidl M.F."/>
            <person name="Faino L."/>
            <person name="Mbengue M."/>
            <person name="Navaud O."/>
            <person name="Raffaele S."/>
            <person name="Hammond-Kosack K."/>
            <person name="Heard S."/>
            <person name="Oliver R."/>
        </authorList>
    </citation>
    <scope>NUCLEOTIDE SEQUENCE [LARGE SCALE GENOMIC DNA]</scope>
    <source>
        <strain evidence="3">ATCC 18683 / 1980 / Ss-1</strain>
    </source>
</reference>
<organism evidence="2 3">
    <name type="scientific">Sclerotinia sclerotiorum (strain ATCC 18683 / 1980 / Ss-1)</name>
    <name type="common">White mold</name>
    <name type="synonym">Whetzelinia sclerotiorum</name>
    <dbReference type="NCBI Taxonomy" id="665079"/>
    <lineage>
        <taxon>Eukaryota</taxon>
        <taxon>Fungi</taxon>
        <taxon>Dikarya</taxon>
        <taxon>Ascomycota</taxon>
        <taxon>Pezizomycotina</taxon>
        <taxon>Leotiomycetes</taxon>
        <taxon>Helotiales</taxon>
        <taxon>Sclerotiniaceae</taxon>
        <taxon>Sclerotinia</taxon>
    </lineage>
</organism>
<dbReference type="OrthoDB" id="2498029at2759"/>
<dbReference type="PANTHER" id="PTHR43798">
    <property type="entry name" value="MONOACYLGLYCEROL LIPASE"/>
    <property type="match status" value="1"/>
</dbReference>
<gene>
    <name evidence="2" type="ORF">sscle_03g031510</name>
</gene>